<keyword evidence="6 7" id="KW-0472">Membrane</keyword>
<proteinExistence type="predicted"/>
<protein>
    <submittedName>
        <fullName evidence="8">Transporter YfdV</fullName>
    </submittedName>
</protein>
<dbReference type="AlphaFoldDB" id="A0AAC9RI33"/>
<keyword evidence="2" id="KW-0813">Transport</keyword>
<dbReference type="Proteomes" id="UP000192478">
    <property type="component" value="Chromosome"/>
</dbReference>
<evidence type="ECO:0000256" key="4">
    <source>
        <dbReference type="ARBA" id="ARBA00022692"/>
    </source>
</evidence>
<dbReference type="GO" id="GO:0016020">
    <property type="term" value="C:membrane"/>
    <property type="evidence" value="ECO:0007669"/>
    <property type="project" value="UniProtKB-SubCell"/>
</dbReference>
<dbReference type="InterPro" id="IPR004776">
    <property type="entry name" value="Mem_transp_PIN-like"/>
</dbReference>
<keyword evidence="3" id="KW-1003">Cell membrane</keyword>
<evidence type="ECO:0000256" key="5">
    <source>
        <dbReference type="ARBA" id="ARBA00022989"/>
    </source>
</evidence>
<evidence type="ECO:0000313" key="8">
    <source>
        <dbReference type="EMBL" id="ARE85944.1"/>
    </source>
</evidence>
<feature type="transmembrane region" description="Helical" evidence="7">
    <location>
        <begin position="6"/>
        <end position="24"/>
    </location>
</feature>
<feature type="transmembrane region" description="Helical" evidence="7">
    <location>
        <begin position="228"/>
        <end position="251"/>
    </location>
</feature>
<gene>
    <name evidence="8" type="ORF">CLFO_02600</name>
</gene>
<feature type="transmembrane region" description="Helical" evidence="7">
    <location>
        <begin position="36"/>
        <end position="56"/>
    </location>
</feature>
<evidence type="ECO:0000256" key="3">
    <source>
        <dbReference type="ARBA" id="ARBA00022475"/>
    </source>
</evidence>
<feature type="transmembrane region" description="Helical" evidence="7">
    <location>
        <begin position="62"/>
        <end position="88"/>
    </location>
</feature>
<accession>A0AAC9RI33</accession>
<keyword evidence="5 7" id="KW-1133">Transmembrane helix</keyword>
<feature type="transmembrane region" description="Helical" evidence="7">
    <location>
        <begin position="290"/>
        <end position="307"/>
    </location>
</feature>
<name>A0AAC9RI33_9CLOT</name>
<keyword evidence="4 7" id="KW-0812">Transmembrane</keyword>
<feature type="transmembrane region" description="Helical" evidence="7">
    <location>
        <begin position="257"/>
        <end position="278"/>
    </location>
</feature>
<dbReference type="EMBL" id="CP020559">
    <property type="protein sequence ID" value="ARE85944.1"/>
    <property type="molecule type" value="Genomic_DNA"/>
</dbReference>
<dbReference type="PANTHER" id="PTHR36838">
    <property type="entry name" value="AUXIN EFFLUX CARRIER FAMILY PROTEIN"/>
    <property type="match status" value="1"/>
</dbReference>
<reference evidence="8 9" key="1">
    <citation type="submission" date="2017-03" db="EMBL/GenBank/DDBJ databases">
        <title>Complete sequence of Clostridium formicaceticum DSM 92.</title>
        <authorList>
            <person name="Poehlein A."/>
            <person name="Karl M."/>
            <person name="Bengelsdorf F.R."/>
            <person name="Duerre P."/>
            <person name="Daniel R."/>
        </authorList>
    </citation>
    <scope>NUCLEOTIDE SEQUENCE [LARGE SCALE GENOMIC DNA]</scope>
    <source>
        <strain evidence="8 9">DSM 92</strain>
    </source>
</reference>
<organism evidence="8 9">
    <name type="scientific">Clostridium formicaceticum</name>
    <dbReference type="NCBI Taxonomy" id="1497"/>
    <lineage>
        <taxon>Bacteria</taxon>
        <taxon>Bacillati</taxon>
        <taxon>Bacillota</taxon>
        <taxon>Clostridia</taxon>
        <taxon>Eubacteriales</taxon>
        <taxon>Clostridiaceae</taxon>
        <taxon>Clostridium</taxon>
    </lineage>
</organism>
<dbReference type="RefSeq" id="WP_081561880.1">
    <property type="nucleotide sequence ID" value="NZ_CP017603.1"/>
</dbReference>
<evidence type="ECO:0000256" key="6">
    <source>
        <dbReference type="ARBA" id="ARBA00023136"/>
    </source>
</evidence>
<feature type="transmembrane region" description="Helical" evidence="7">
    <location>
        <begin position="130"/>
        <end position="149"/>
    </location>
</feature>
<comment type="subcellular location">
    <subcellularLocation>
        <location evidence="1">Membrane</location>
        <topology evidence="1">Multi-pass membrane protein</topology>
    </subcellularLocation>
</comment>
<dbReference type="GO" id="GO:0055085">
    <property type="term" value="P:transmembrane transport"/>
    <property type="evidence" value="ECO:0007669"/>
    <property type="project" value="InterPro"/>
</dbReference>
<evidence type="ECO:0000256" key="7">
    <source>
        <dbReference type="SAM" id="Phobius"/>
    </source>
</evidence>
<evidence type="ECO:0000256" key="2">
    <source>
        <dbReference type="ARBA" id="ARBA00022448"/>
    </source>
</evidence>
<sequence length="308" mass="34126">MAFFATFNQILILFLVMMIGYGAKKLNYMDNALNKGLSNLVMHVTLPAMIIKSMQFEFSKELFFTSIKVILLSLVVYAIVIGISFCFPRMMRIGGKKRDVFQFILIFSNVGYMGYPIVDAIYGEIGVFYTALYNIPFNFIMLTLGVYVLRRSSEGIKEKVDYKKVLLNPGILAVAVGFSFFLLSIKLPLPVYETLDILGSTTTPLAMLVIGSFLADMSLGDVFKEEKILWLAMARLVVLPGMVMGILYFVGVRGLMLGVPVVITAMPAAANTAVLATLYESDHYLASKGIFLTTALSLITIPLLTFII</sequence>
<evidence type="ECO:0000313" key="9">
    <source>
        <dbReference type="Proteomes" id="UP000192478"/>
    </source>
</evidence>
<feature type="transmembrane region" description="Helical" evidence="7">
    <location>
        <begin position="165"/>
        <end position="185"/>
    </location>
</feature>
<dbReference type="Pfam" id="PF03547">
    <property type="entry name" value="Mem_trans"/>
    <property type="match status" value="1"/>
</dbReference>
<feature type="transmembrane region" description="Helical" evidence="7">
    <location>
        <begin position="100"/>
        <end position="118"/>
    </location>
</feature>
<dbReference type="PANTHER" id="PTHR36838:SF1">
    <property type="entry name" value="SLR1864 PROTEIN"/>
    <property type="match status" value="1"/>
</dbReference>
<evidence type="ECO:0000256" key="1">
    <source>
        <dbReference type="ARBA" id="ARBA00004141"/>
    </source>
</evidence>